<dbReference type="InterPro" id="IPR000835">
    <property type="entry name" value="HTH_MarR-typ"/>
</dbReference>
<name>A0ABP6R8S0_9MICC</name>
<proteinExistence type="predicted"/>
<dbReference type="InterPro" id="IPR023187">
    <property type="entry name" value="Tscrpt_reg_MarR-type_CS"/>
</dbReference>
<dbReference type="Gene3D" id="1.10.10.10">
    <property type="entry name" value="Winged helix-like DNA-binding domain superfamily/Winged helix DNA-binding domain"/>
    <property type="match status" value="1"/>
</dbReference>
<keyword evidence="2" id="KW-0238">DNA-binding</keyword>
<dbReference type="PROSITE" id="PS50995">
    <property type="entry name" value="HTH_MARR_2"/>
    <property type="match status" value="1"/>
</dbReference>
<evidence type="ECO:0000259" key="4">
    <source>
        <dbReference type="PROSITE" id="PS50995"/>
    </source>
</evidence>
<dbReference type="PROSITE" id="PS01117">
    <property type="entry name" value="HTH_MARR_1"/>
    <property type="match status" value="1"/>
</dbReference>
<evidence type="ECO:0000256" key="3">
    <source>
        <dbReference type="ARBA" id="ARBA00023163"/>
    </source>
</evidence>
<evidence type="ECO:0000313" key="5">
    <source>
        <dbReference type="EMBL" id="GAA3280994.1"/>
    </source>
</evidence>
<dbReference type="EMBL" id="BAAAYG010000003">
    <property type="protein sequence ID" value="GAA3280994.1"/>
    <property type="molecule type" value="Genomic_DNA"/>
</dbReference>
<evidence type="ECO:0000256" key="2">
    <source>
        <dbReference type="ARBA" id="ARBA00023125"/>
    </source>
</evidence>
<dbReference type="InterPro" id="IPR052526">
    <property type="entry name" value="HTH-type_Bedaq_tolerance"/>
</dbReference>
<dbReference type="RefSeq" id="WP_344718021.1">
    <property type="nucleotide sequence ID" value="NZ_BAAAYG010000003.1"/>
</dbReference>
<dbReference type="Proteomes" id="UP001501736">
    <property type="component" value="Unassembled WGS sequence"/>
</dbReference>
<dbReference type="PANTHER" id="PTHR39515">
    <property type="entry name" value="CONSERVED PROTEIN"/>
    <property type="match status" value="1"/>
</dbReference>
<feature type="domain" description="HTH marR-type" evidence="4">
    <location>
        <begin position="19"/>
        <end position="150"/>
    </location>
</feature>
<evidence type="ECO:0000313" key="6">
    <source>
        <dbReference type="Proteomes" id="UP001501736"/>
    </source>
</evidence>
<comment type="caution">
    <text evidence="5">The sequence shown here is derived from an EMBL/GenBank/DDBJ whole genome shotgun (WGS) entry which is preliminary data.</text>
</comment>
<keyword evidence="3" id="KW-0804">Transcription</keyword>
<gene>
    <name evidence="5" type="ORF">GCM10020260_05910</name>
</gene>
<dbReference type="InterPro" id="IPR036388">
    <property type="entry name" value="WH-like_DNA-bd_sf"/>
</dbReference>
<reference evidence="6" key="1">
    <citation type="journal article" date="2019" name="Int. J. Syst. Evol. Microbiol.">
        <title>The Global Catalogue of Microorganisms (GCM) 10K type strain sequencing project: providing services to taxonomists for standard genome sequencing and annotation.</title>
        <authorList>
            <consortium name="The Broad Institute Genomics Platform"/>
            <consortium name="The Broad Institute Genome Sequencing Center for Infectious Disease"/>
            <person name="Wu L."/>
            <person name="Ma J."/>
        </authorList>
    </citation>
    <scope>NUCLEOTIDE SEQUENCE [LARGE SCALE GENOMIC DNA]</scope>
    <source>
        <strain evidence="6">JCM 11483</strain>
    </source>
</reference>
<dbReference type="SMART" id="SM00347">
    <property type="entry name" value="HTH_MARR"/>
    <property type="match status" value="1"/>
</dbReference>
<keyword evidence="1" id="KW-0805">Transcription regulation</keyword>
<keyword evidence="6" id="KW-1185">Reference proteome</keyword>
<dbReference type="InterPro" id="IPR036390">
    <property type="entry name" value="WH_DNA-bd_sf"/>
</dbReference>
<protein>
    <recommendedName>
        <fullName evidence="4">HTH marR-type domain-containing protein</fullName>
    </recommendedName>
</protein>
<dbReference type="PANTHER" id="PTHR39515:SF2">
    <property type="entry name" value="HTH-TYPE TRANSCRIPTIONAL REGULATOR RV0880"/>
    <property type="match status" value="1"/>
</dbReference>
<organism evidence="5 6">
    <name type="scientific">Nesterenkonia halobia</name>
    <dbReference type="NCBI Taxonomy" id="37922"/>
    <lineage>
        <taxon>Bacteria</taxon>
        <taxon>Bacillati</taxon>
        <taxon>Actinomycetota</taxon>
        <taxon>Actinomycetes</taxon>
        <taxon>Micrococcales</taxon>
        <taxon>Micrococcaceae</taxon>
        <taxon>Nesterenkonia</taxon>
    </lineage>
</organism>
<evidence type="ECO:0000256" key="1">
    <source>
        <dbReference type="ARBA" id="ARBA00023015"/>
    </source>
</evidence>
<sequence>MDSPSPQPAASAAGDDQSVEDLAAELVVVSGRLTRTLRRLAREETDPSTVRALSVVDELQPVRVGRFAAEHLCSQPAATKLLARLEADGLVVRRISGADRRAAEFSLTEDGRRRLAAIRGQLTDQLAPALRDLDDADRAGLARSLASVETFIRSARPDDARR</sequence>
<dbReference type="SUPFAM" id="SSF46785">
    <property type="entry name" value="Winged helix' DNA-binding domain"/>
    <property type="match status" value="1"/>
</dbReference>
<accession>A0ABP6R8S0</accession>
<dbReference type="Pfam" id="PF12802">
    <property type="entry name" value="MarR_2"/>
    <property type="match status" value="1"/>
</dbReference>